<gene>
    <name evidence="1" type="ORF">AY586_12240</name>
</gene>
<sequence>MQEDISLASIFGSQYGADTHLEPKRLILSPYFRKRTSCQGLQTERLSDIWGCKCGTLTQRAQWLIGIAQKPLLGAKVAEWLRRQIAKCRPEHGVNRVSEIAVGR</sequence>
<evidence type="ECO:0000313" key="2">
    <source>
        <dbReference type="Proteomes" id="UP000075766"/>
    </source>
</evidence>
<dbReference type="Proteomes" id="UP000075766">
    <property type="component" value="Unassembled WGS sequence"/>
</dbReference>
<name>A0ABR5VHG2_MARGR</name>
<keyword evidence="2" id="KW-1185">Reference proteome</keyword>
<reference evidence="1 2" key="1">
    <citation type="submission" date="2016-02" db="EMBL/GenBank/DDBJ databases">
        <title>Genome sequence of Marichromatium gracile YL-28, a purple sulfur bacterium.</title>
        <authorList>
            <person name="Zhao C."/>
            <person name="Hong X."/>
            <person name="Chen S."/>
            <person name="Yang S."/>
        </authorList>
    </citation>
    <scope>NUCLEOTIDE SEQUENCE [LARGE SCALE GENOMIC DNA]</scope>
    <source>
        <strain evidence="1 2">YL28</strain>
    </source>
</reference>
<comment type="caution">
    <text evidence="1">The sequence shown here is derived from an EMBL/GenBank/DDBJ whole genome shotgun (WGS) entry which is preliminary data.</text>
</comment>
<evidence type="ECO:0000313" key="1">
    <source>
        <dbReference type="EMBL" id="KXX64756.1"/>
    </source>
</evidence>
<accession>A0ABR5VHG2</accession>
<dbReference type="EMBL" id="LSYU01000045">
    <property type="protein sequence ID" value="KXX64756.1"/>
    <property type="molecule type" value="Genomic_DNA"/>
</dbReference>
<organism evidence="1 2">
    <name type="scientific">Marichromatium gracile</name>
    <name type="common">Chromatium gracile</name>
    <dbReference type="NCBI Taxonomy" id="1048"/>
    <lineage>
        <taxon>Bacteria</taxon>
        <taxon>Pseudomonadati</taxon>
        <taxon>Pseudomonadota</taxon>
        <taxon>Gammaproteobacteria</taxon>
        <taxon>Chromatiales</taxon>
        <taxon>Chromatiaceae</taxon>
        <taxon>Marichromatium</taxon>
    </lineage>
</organism>
<protein>
    <submittedName>
        <fullName evidence="1">Uncharacterized protein</fullName>
    </submittedName>
</protein>
<proteinExistence type="predicted"/>